<dbReference type="Pfam" id="PF01370">
    <property type="entry name" value="Epimerase"/>
    <property type="match status" value="1"/>
</dbReference>
<sequence length="248" mass="27992">AQTAVTKSYQDRRRDFESNAIGSFNIIEAVNLFSPNAYCLYASTNKVYGNMNFNSPTGIDQHPDPYTPYGISKFVGDLYFLEYGRKELGLSTCVLRQSCIYGPEQFGIEDQGWVAWFVIANLLKLPLTIYGDGKQVRDLLYVEDLVDLYEDAFSLQLAGAYPVGGGEDNAINLLDMAKMIESITGSHFIKMEFADFRSGDQPYFIADNGWAIDKGFSWKPRVKKKDGLKKLILWVNENMESIKEALGY</sequence>
<organism evidence="3">
    <name type="scientific">marine sediment metagenome</name>
    <dbReference type="NCBI Taxonomy" id="412755"/>
    <lineage>
        <taxon>unclassified sequences</taxon>
        <taxon>metagenomes</taxon>
        <taxon>ecological metagenomes</taxon>
    </lineage>
</organism>
<proteinExistence type="inferred from homology"/>
<feature type="domain" description="NAD-dependent epimerase/dehydratase" evidence="2">
    <location>
        <begin position="2"/>
        <end position="149"/>
    </location>
</feature>
<dbReference type="EMBL" id="BARS01025062">
    <property type="protein sequence ID" value="GAG00461.1"/>
    <property type="molecule type" value="Genomic_DNA"/>
</dbReference>
<dbReference type="InterPro" id="IPR036291">
    <property type="entry name" value="NAD(P)-bd_dom_sf"/>
</dbReference>
<name>X0VIV7_9ZZZZ</name>
<feature type="non-terminal residue" evidence="3">
    <location>
        <position position="1"/>
    </location>
</feature>
<evidence type="ECO:0000256" key="1">
    <source>
        <dbReference type="ARBA" id="ARBA00007637"/>
    </source>
</evidence>
<accession>X0VIV7</accession>
<comment type="caution">
    <text evidence="3">The sequence shown here is derived from an EMBL/GenBank/DDBJ whole genome shotgun (WGS) entry which is preliminary data.</text>
</comment>
<reference evidence="3" key="1">
    <citation type="journal article" date="2014" name="Front. Microbiol.">
        <title>High frequency of phylogenetically diverse reductive dehalogenase-homologous genes in deep subseafloor sedimentary metagenomes.</title>
        <authorList>
            <person name="Kawai M."/>
            <person name="Futagami T."/>
            <person name="Toyoda A."/>
            <person name="Takaki Y."/>
            <person name="Nishi S."/>
            <person name="Hori S."/>
            <person name="Arai W."/>
            <person name="Tsubouchi T."/>
            <person name="Morono Y."/>
            <person name="Uchiyama I."/>
            <person name="Ito T."/>
            <person name="Fujiyama A."/>
            <person name="Inagaki F."/>
            <person name="Takami H."/>
        </authorList>
    </citation>
    <scope>NUCLEOTIDE SEQUENCE</scope>
    <source>
        <strain evidence="3">Expedition CK06-06</strain>
    </source>
</reference>
<protein>
    <recommendedName>
        <fullName evidence="2">NAD-dependent epimerase/dehydratase domain-containing protein</fullName>
    </recommendedName>
</protein>
<evidence type="ECO:0000313" key="3">
    <source>
        <dbReference type="EMBL" id="GAG00461.1"/>
    </source>
</evidence>
<dbReference type="SUPFAM" id="SSF51735">
    <property type="entry name" value="NAD(P)-binding Rossmann-fold domains"/>
    <property type="match status" value="1"/>
</dbReference>
<dbReference type="Gene3D" id="3.40.50.720">
    <property type="entry name" value="NAD(P)-binding Rossmann-like Domain"/>
    <property type="match status" value="1"/>
</dbReference>
<comment type="similarity">
    <text evidence="1">Belongs to the NAD(P)-dependent epimerase/dehydratase family.</text>
</comment>
<dbReference type="InterPro" id="IPR001509">
    <property type="entry name" value="Epimerase_deHydtase"/>
</dbReference>
<gene>
    <name evidence="3" type="ORF">S01H1_39669</name>
</gene>
<dbReference type="AlphaFoldDB" id="X0VIV7"/>
<evidence type="ECO:0000259" key="2">
    <source>
        <dbReference type="Pfam" id="PF01370"/>
    </source>
</evidence>
<dbReference type="PANTHER" id="PTHR43000">
    <property type="entry name" value="DTDP-D-GLUCOSE 4,6-DEHYDRATASE-RELATED"/>
    <property type="match status" value="1"/>
</dbReference>